<protein>
    <submittedName>
        <fullName evidence="2">Uncharacterized protein</fullName>
    </submittedName>
</protein>
<evidence type="ECO:0000313" key="3">
    <source>
        <dbReference type="Proteomes" id="UP001172673"/>
    </source>
</evidence>
<feature type="compositionally biased region" description="Basic and acidic residues" evidence="1">
    <location>
        <begin position="13"/>
        <end position="27"/>
    </location>
</feature>
<sequence>MTTPRKGHWRPNAKGEKPAHPPEPYPRWERKLPEIPACIDNDQVNWVANFVNERLSRLHQVETRQAEAIGFNQQWTDKTSKKWETRIFFEILPAVLLGLRYLWNHIKREANFRTNDAEKVQFEQDTSELCKFYLDLREDKKARHLLKQYTWTDDLGGNCRSPWTELRGLVAYSALDKLRKQDRIGNPRKYLAYVMEAEPEWLLIKKFMKQ</sequence>
<dbReference type="AlphaFoldDB" id="A0AA38X709"/>
<keyword evidence="3" id="KW-1185">Reference proteome</keyword>
<gene>
    <name evidence="2" type="ORF">H2200_007015</name>
</gene>
<proteinExistence type="predicted"/>
<evidence type="ECO:0000313" key="2">
    <source>
        <dbReference type="EMBL" id="KAJ9608027.1"/>
    </source>
</evidence>
<dbReference type="Proteomes" id="UP001172673">
    <property type="component" value="Unassembled WGS sequence"/>
</dbReference>
<reference evidence="2" key="1">
    <citation type="submission" date="2022-10" db="EMBL/GenBank/DDBJ databases">
        <title>Culturing micro-colonial fungi from biological soil crusts in the Mojave desert and describing Neophaeococcomyces mojavensis, and introducing the new genera and species Taxawa tesnikishii.</title>
        <authorList>
            <person name="Kurbessoian T."/>
            <person name="Stajich J.E."/>
        </authorList>
    </citation>
    <scope>NUCLEOTIDE SEQUENCE</scope>
    <source>
        <strain evidence="2">TK_41</strain>
    </source>
</reference>
<dbReference type="EMBL" id="JAPDRK010000010">
    <property type="protein sequence ID" value="KAJ9608027.1"/>
    <property type="molecule type" value="Genomic_DNA"/>
</dbReference>
<accession>A0AA38X709</accession>
<comment type="caution">
    <text evidence="2">The sequence shown here is derived from an EMBL/GenBank/DDBJ whole genome shotgun (WGS) entry which is preliminary data.</text>
</comment>
<feature type="compositionally biased region" description="Basic residues" evidence="1">
    <location>
        <begin position="1"/>
        <end position="11"/>
    </location>
</feature>
<feature type="region of interest" description="Disordered" evidence="1">
    <location>
        <begin position="1"/>
        <end position="27"/>
    </location>
</feature>
<evidence type="ECO:0000256" key="1">
    <source>
        <dbReference type="SAM" id="MobiDB-lite"/>
    </source>
</evidence>
<name>A0AA38X709_9EURO</name>
<organism evidence="2 3">
    <name type="scientific">Cladophialophora chaetospira</name>
    <dbReference type="NCBI Taxonomy" id="386627"/>
    <lineage>
        <taxon>Eukaryota</taxon>
        <taxon>Fungi</taxon>
        <taxon>Dikarya</taxon>
        <taxon>Ascomycota</taxon>
        <taxon>Pezizomycotina</taxon>
        <taxon>Eurotiomycetes</taxon>
        <taxon>Chaetothyriomycetidae</taxon>
        <taxon>Chaetothyriales</taxon>
        <taxon>Herpotrichiellaceae</taxon>
        <taxon>Cladophialophora</taxon>
    </lineage>
</organism>